<dbReference type="GO" id="GO:0003676">
    <property type="term" value="F:nucleic acid binding"/>
    <property type="evidence" value="ECO:0007669"/>
    <property type="project" value="InterPro"/>
</dbReference>
<dbReference type="EMBL" id="LSRX01000269">
    <property type="protein sequence ID" value="OLQ02260.1"/>
    <property type="molecule type" value="Genomic_DNA"/>
</dbReference>
<dbReference type="SUPFAM" id="SSF53335">
    <property type="entry name" value="S-adenosyl-L-methionine-dependent methyltransferases"/>
    <property type="match status" value="1"/>
</dbReference>
<dbReference type="InterPro" id="IPR001525">
    <property type="entry name" value="C5_MeTfrase"/>
</dbReference>
<feature type="region of interest" description="Disordered" evidence="5">
    <location>
        <begin position="1267"/>
        <end position="1286"/>
    </location>
</feature>
<keyword evidence="3" id="KW-0949">S-adenosyl-L-methionine</keyword>
<evidence type="ECO:0000256" key="1">
    <source>
        <dbReference type="ARBA" id="ARBA00022603"/>
    </source>
</evidence>
<dbReference type="InterPro" id="IPR029063">
    <property type="entry name" value="SAM-dependent_MTases_sf"/>
</dbReference>
<evidence type="ECO:0000313" key="8">
    <source>
        <dbReference type="Proteomes" id="UP000186817"/>
    </source>
</evidence>
<feature type="compositionally biased region" description="Polar residues" evidence="5">
    <location>
        <begin position="1798"/>
        <end position="1808"/>
    </location>
</feature>
<dbReference type="GO" id="GO:0004523">
    <property type="term" value="F:RNA-DNA hybrid ribonuclease activity"/>
    <property type="evidence" value="ECO:0007669"/>
    <property type="project" value="InterPro"/>
</dbReference>
<dbReference type="InterPro" id="IPR036397">
    <property type="entry name" value="RNaseH_sf"/>
</dbReference>
<evidence type="ECO:0000313" key="7">
    <source>
        <dbReference type="EMBL" id="OLQ02260.1"/>
    </source>
</evidence>
<dbReference type="GO" id="GO:0032259">
    <property type="term" value="P:methylation"/>
    <property type="evidence" value="ECO:0007669"/>
    <property type="project" value="UniProtKB-KW"/>
</dbReference>
<dbReference type="Pfam" id="PF00145">
    <property type="entry name" value="DNA_methylase"/>
    <property type="match status" value="1"/>
</dbReference>
<dbReference type="SUPFAM" id="SSF56219">
    <property type="entry name" value="DNase I-like"/>
    <property type="match status" value="1"/>
</dbReference>
<dbReference type="PROSITE" id="PS50879">
    <property type="entry name" value="RNASE_H_1"/>
    <property type="match status" value="1"/>
</dbReference>
<feature type="coiled-coil region" evidence="4">
    <location>
        <begin position="1324"/>
        <end position="1417"/>
    </location>
</feature>
<accession>A0A1Q9E4A9</accession>
<dbReference type="Gene3D" id="3.60.10.10">
    <property type="entry name" value="Endonuclease/exonuclease/phosphatase"/>
    <property type="match status" value="1"/>
</dbReference>
<keyword evidence="1 7" id="KW-0489">Methyltransferase</keyword>
<evidence type="ECO:0000256" key="2">
    <source>
        <dbReference type="ARBA" id="ARBA00022679"/>
    </source>
</evidence>
<keyword evidence="2" id="KW-0808">Transferase</keyword>
<protein>
    <submittedName>
        <fullName evidence="7">Modification methylase Eco47II</fullName>
    </submittedName>
</protein>
<keyword evidence="8" id="KW-1185">Reference proteome</keyword>
<dbReference type="Proteomes" id="UP000186817">
    <property type="component" value="Unassembled WGS sequence"/>
</dbReference>
<dbReference type="InterPro" id="IPR036691">
    <property type="entry name" value="Endo/exonu/phosph_ase_sf"/>
</dbReference>
<dbReference type="OrthoDB" id="411842at2759"/>
<organism evidence="7 8">
    <name type="scientific">Symbiodinium microadriaticum</name>
    <name type="common">Dinoflagellate</name>
    <name type="synonym">Zooxanthella microadriatica</name>
    <dbReference type="NCBI Taxonomy" id="2951"/>
    <lineage>
        <taxon>Eukaryota</taxon>
        <taxon>Sar</taxon>
        <taxon>Alveolata</taxon>
        <taxon>Dinophyceae</taxon>
        <taxon>Suessiales</taxon>
        <taxon>Symbiodiniaceae</taxon>
        <taxon>Symbiodinium</taxon>
    </lineage>
</organism>
<keyword evidence="4" id="KW-0175">Coiled coil</keyword>
<sequence>MLATGESCDLAALLLGKEGELTVFMGLWHQETFLVRNRAFADGIWTLYGVILVGWSSGLPVLECTDETCTIHKQPRDIAAYQSLNEVCAGISGMSVAAKALSMRPGLCLDKSDLACAVLRRNGLEAVQGDLNNRQDRIAFHKAVSGAASLLVAGFPCQPFSMQGDRAGMQDIRSNTLLQVLRLAWHLQAPGLVLECVAAVQDFPEAMQAIQQLAHKLDYSFEHVVLELADQWPCKRKRWWGVLLPKLKCPLGLSNWPLSTAHPCIRDVIPEWPCWPTEQILDLAWTQQETEMYESDQFGSDCRRYDANGVAPTALHSYGCALRSCPCGCRSQPLSLQRLMQGGFRGVGVVDVTTGQLRFAHPSELGLLNTLPVDFCYADSARDSLCLVGQVAAPLQALWVFAHITVWSQANLAAQVHLQPLAALSHFKQSLLNQRQDSWLTKDMFQGLPIQVTLDGHDCLFPTQGQLTAGQLGAAEQHLHGPGHKVEVFHGNRRLPQHALLHPNGPTYRLTISAKRQKREPELVDCYVCTETGILVNTVPTGTLLGQLPCFLDLDCSVLHLMPEQTPITTAFRVDAPCLIDARAMCEVPPLPEFLGDQGIACMLREFADRTQAHDVMVLEPRFASLLSILASAEGPSLLQEVMPAHVLTVITVAASHAHWYVLLLQRTDQGVCATVLDPLPNRSHVAGAQLAQDLCEHWGLPLCLVEQVSWIDCPVVNCGAAALAHVMLFLGLTSEATPQLLQDLQERACWFQGERALHIGAGLSDLQKAQLAELLAERGVPQDAAPARVDAAVKQIGANRLAEALQARNPWAVLKALGSQPGTSFKWVKADELEQHIKVRAASKFGADSSGQARRGKARGKGAPKAQPQLIPSSLQLGPDIFVDSSGEAVPVLAFKDVTSHAKGVAICTPAEAAPYLSPYRSISVEPLAIVTTVQLPAAQLEEAHTRTIRFPVQYVPTGEAILMVGTLIQLGDCPVDLAQATIDEVEEVSTGVMKVQVYRDQYPGAWDQFIGAPIKAVMLHEPLLVLCKGQRCGPQCPKYHPPLEDAPDAVILDIWARRFQNLAGNKCDAGKADVFQAYIRVPETAVDTLQQVDKPGLYLEPRAPQGQSGTHPEYEVIWLPGADLHTATHALRTCDHALAIIRLGAKYGIRVREQHAEAAFKELRPDHVFQKVRVLLKHRLHPLPFGITRQGVAKLLEQWQWHARPLQPCRGDSQGAAWEIGSEQPPPSMALAVGNSFALACKIKDAAAPTSRTADILASARTKRHMTDGATASSSAADPWAGGNDPWSQYRQLGPPPGLEKVQPSMEVDSQEPAKPLVTKKLQQVEDKLRADMADAVRLQLEQHKAATQEQPDHEQERRMQKLEVGLAELQQQNTKFEGWFQSFGTQVDQNAQELKGLQSAMQHQQAELVAVQDQVTNQGQQVQQTVAQAVQVLQQDMTTQLSTQLGAQLEHMKMLFRGRSSVFSRIGEAANPGPQASVRISTTNPSGLRGKEAIVVELGAGISLLSETQISSVTQPPCRAAFRALGCELHREVRTHFGHPAPLRAHSDWAGAWTGVATVSDFPSQSVQVTWPDATYESGRVQIVRHAVGDLPLISANVYGFARGQTHEAALQQTNELLVPLTKEIVLGRRGPRIIGGDLNHDADSLQCTHIWREQGWCEAQELRLQRWQIPLEPTCKGATRRDFLWLSPEAVALCTGVTVENHFAEHATLSVVLTVPEQGRSIVTWPRPQELPWHEVDVEAWHLADVHHATEAHANSTEWYAQFSRAWERSLSGFVPAAPLAKPSKPAMGRAQRLQPSVGQQQPSIPKPSREGEVQMANQLLGRQAKQWFQQLRRLQSLRDALRAASQSHNAVEYRAALWQSIVKARGFEGSFSFWWSRRPIQLQGSPSCLPPSPVAVQLELIFQDFHANYKAFESWQIRQRSRVLAMKHEECLVKLYTELRHDKPAPLDTLTVTRSYEVLEIDEESSQFSVEGELDSRGHSEWQSLGLPIQVTSVDGPVGAVIGPLPTPGAELEQKQLLYLPEHVLSELERLWRPRWCKSVLPSSSDWARVSSFTVHFLPHASFQIPSITVPMWQRAVKRLKLRAARGPDAYSRADLLHMPTARIEQLLAALGQVEAGHPWPQQLLHGFVCSTHKGKDREGPDAYRPICLFSIVFRLWASIRAKQVLEQLATYMPHEAFGYLPGREAADLWFLLQAQIERCLQTGETLVGYCGDLVKAFNGLPRLPIFQAAAQIGVPPEVMAPWSAFNAGVQRHFLVRNVVGQAIPSTSGLVEGDPLSVVGMTIADFMFHVYMKHFAPRVCAHSYVDNLMATAFDLLTLARGRFFLECFWDMMGLELDEAKAYHWALKAEDRRLLQALGLRVLRHERELGGYFSFGAQAYVKDLVNRLQTLQPLWTQLTRSAAPGWRKLQVLPSKFWSRALHGVVGCVISEGHINTLRAKAARALGYNKAGASTQLALFVSSTPEADPGFYHVWRTVSDFRRLLIKDNTLVELWRSFVADFDGRFRSGPFSKLLQVADRLHWAFHDPPYFMDHFGAVHDLLSVTRSSLRFLVRDAWAQHVLVGHQHRHSMQDIEALDSGLAFESLRGLNGLELQWQRNIRSGTAITPAQQSKFDLTRPANCALCGCSDDVSHRVLACPRFAECRRDYEWVIQEAASLPRALVCHLLPPRHSDFGQLRVMLERIPDVTRCYHAARPLGQHVKLFTDGSGLFQDLPGLELAAWAVQCPEAGGPLASGPVRGADQSVPRAELTAAVSALNWAVQGTAAVGLWSDAMYVVEGLRRLQSGLPLKSTAEHRDLWEEAESLVLQLADRLTINHVRAHEEADEALGPYEAWCIEWNAAADTAAGLANVNRPQVFQELHAKLCCDRKHQCSRLKALQAIHFGIASLTNQDRQTLQDWEEVEAEDEELPPPALEQMDGFSDSFAPNWRQAIKPLKGGLTCEVILGIMDFVVSRDEGQMDRVAFSWIEVAFWVAVVRKDILDLTLSISLALTEEMPDGLQDAPGILANITRTCVRQLWSLAAVLDIMWAAALPKLRGAPPALALAMLDAIVRGGSDDLLHAESVRTAVDSLTNCAKCRL</sequence>
<dbReference type="SUPFAM" id="SSF53098">
    <property type="entry name" value="Ribonuclease H-like"/>
    <property type="match status" value="1"/>
</dbReference>
<dbReference type="PROSITE" id="PS00094">
    <property type="entry name" value="C5_MTASE_1"/>
    <property type="match status" value="1"/>
</dbReference>
<evidence type="ECO:0000259" key="6">
    <source>
        <dbReference type="PROSITE" id="PS50879"/>
    </source>
</evidence>
<dbReference type="InterPro" id="IPR002156">
    <property type="entry name" value="RNaseH_domain"/>
</dbReference>
<dbReference type="Gene3D" id="3.40.50.150">
    <property type="entry name" value="Vaccinia Virus protein VP39"/>
    <property type="match status" value="1"/>
</dbReference>
<dbReference type="GO" id="GO:0008168">
    <property type="term" value="F:methyltransferase activity"/>
    <property type="evidence" value="ECO:0007669"/>
    <property type="project" value="UniProtKB-KW"/>
</dbReference>
<dbReference type="PANTHER" id="PTHR19446">
    <property type="entry name" value="REVERSE TRANSCRIPTASES"/>
    <property type="match status" value="1"/>
</dbReference>
<reference evidence="7 8" key="1">
    <citation type="submission" date="2016-02" db="EMBL/GenBank/DDBJ databases">
        <title>Genome analysis of coral dinoflagellate symbionts highlights evolutionary adaptations to a symbiotic lifestyle.</title>
        <authorList>
            <person name="Aranda M."/>
            <person name="Li Y."/>
            <person name="Liew Y.J."/>
            <person name="Baumgarten S."/>
            <person name="Simakov O."/>
            <person name="Wilson M."/>
            <person name="Piel J."/>
            <person name="Ashoor H."/>
            <person name="Bougouffa S."/>
            <person name="Bajic V.B."/>
            <person name="Ryu T."/>
            <person name="Ravasi T."/>
            <person name="Bayer T."/>
            <person name="Micklem G."/>
            <person name="Kim H."/>
            <person name="Bhak J."/>
            <person name="Lajeunesse T.C."/>
            <person name="Voolstra C.R."/>
        </authorList>
    </citation>
    <scope>NUCLEOTIDE SEQUENCE [LARGE SCALE GENOMIC DNA]</scope>
    <source>
        <strain evidence="7 8">CCMP2467</strain>
    </source>
</reference>
<gene>
    <name evidence="7" type="primary">eco47IIM</name>
    <name evidence="7" type="ORF">AK812_SmicGene14922</name>
</gene>
<evidence type="ECO:0000256" key="3">
    <source>
        <dbReference type="ARBA" id="ARBA00022691"/>
    </source>
</evidence>
<dbReference type="InterPro" id="IPR018117">
    <property type="entry name" value="C5_DNA_meth_AS"/>
</dbReference>
<feature type="region of interest" description="Disordered" evidence="5">
    <location>
        <begin position="1787"/>
        <end position="1813"/>
    </location>
</feature>
<dbReference type="Gene3D" id="3.30.420.10">
    <property type="entry name" value="Ribonuclease H-like superfamily/Ribonuclease H"/>
    <property type="match status" value="1"/>
</dbReference>
<evidence type="ECO:0000256" key="4">
    <source>
        <dbReference type="SAM" id="Coils"/>
    </source>
</evidence>
<proteinExistence type="predicted"/>
<dbReference type="OMA" id="ANITRTC"/>
<feature type="region of interest" description="Disordered" evidence="5">
    <location>
        <begin position="845"/>
        <end position="871"/>
    </location>
</feature>
<comment type="caution">
    <text evidence="7">The sequence shown here is derived from an EMBL/GenBank/DDBJ whole genome shotgun (WGS) entry which is preliminary data.</text>
</comment>
<dbReference type="InterPro" id="IPR012337">
    <property type="entry name" value="RNaseH-like_sf"/>
</dbReference>
<name>A0A1Q9E4A9_SYMMI</name>
<feature type="domain" description="RNase H type-1" evidence="6">
    <location>
        <begin position="2700"/>
        <end position="2854"/>
    </location>
</feature>
<evidence type="ECO:0000256" key="5">
    <source>
        <dbReference type="SAM" id="MobiDB-lite"/>
    </source>
</evidence>